<accession>A0A0F9EBL1</accession>
<reference evidence="1" key="1">
    <citation type="journal article" date="2015" name="Nature">
        <title>Complex archaea that bridge the gap between prokaryotes and eukaryotes.</title>
        <authorList>
            <person name="Spang A."/>
            <person name="Saw J.H."/>
            <person name="Jorgensen S.L."/>
            <person name="Zaremba-Niedzwiedzka K."/>
            <person name="Martijn J."/>
            <person name="Lind A.E."/>
            <person name="van Eijk R."/>
            <person name="Schleper C."/>
            <person name="Guy L."/>
            <person name="Ettema T.J."/>
        </authorList>
    </citation>
    <scope>NUCLEOTIDE SEQUENCE</scope>
</reference>
<organism evidence="1">
    <name type="scientific">marine sediment metagenome</name>
    <dbReference type="NCBI Taxonomy" id="412755"/>
    <lineage>
        <taxon>unclassified sequences</taxon>
        <taxon>metagenomes</taxon>
        <taxon>ecological metagenomes</taxon>
    </lineage>
</organism>
<protein>
    <submittedName>
        <fullName evidence="1">Uncharacterized protein</fullName>
    </submittedName>
</protein>
<proteinExistence type="predicted"/>
<feature type="non-terminal residue" evidence="1">
    <location>
        <position position="1"/>
    </location>
</feature>
<evidence type="ECO:0000313" key="1">
    <source>
        <dbReference type="EMBL" id="KKL71443.1"/>
    </source>
</evidence>
<dbReference type="EMBL" id="LAZR01025592">
    <property type="protein sequence ID" value="KKL71443.1"/>
    <property type="molecule type" value="Genomic_DNA"/>
</dbReference>
<comment type="caution">
    <text evidence="1">The sequence shown here is derived from an EMBL/GenBank/DDBJ whole genome shotgun (WGS) entry which is preliminary data.</text>
</comment>
<dbReference type="AlphaFoldDB" id="A0A0F9EBL1"/>
<sequence length="203" mass="22176">AVRDLYIDGSQEDTANLHVYKGSGKIVLNTSASTSTFIDKQNAITIKYLYGMMEESTTSTTTSADSTAGTSVSLTVAAISGFSDNDWIEIYGMDGFREVAQISGTPAGSTIVVDQLIQTHVSGSKVVLLQTSANFTKLMNLVVSIALVARIVGESYKDIVGYTLSEMSVQKGEPYTQWRETAIQFIRERDDIMSRIKIRPYMA</sequence>
<gene>
    <name evidence="1" type="ORF">LCGC14_2094900</name>
</gene>
<name>A0A0F9EBL1_9ZZZZ</name>